<feature type="transmembrane region" description="Helical" evidence="8">
    <location>
        <begin position="309"/>
        <end position="330"/>
    </location>
</feature>
<keyword evidence="2" id="KW-0813">Transport</keyword>
<dbReference type="EMBL" id="DXEZ01000296">
    <property type="protein sequence ID" value="HIX55448.1"/>
    <property type="molecule type" value="Genomic_DNA"/>
</dbReference>
<evidence type="ECO:0000256" key="3">
    <source>
        <dbReference type="ARBA" id="ARBA00022449"/>
    </source>
</evidence>
<keyword evidence="6" id="KW-0406">Ion transport</keyword>
<reference evidence="10" key="2">
    <citation type="submission" date="2021-04" db="EMBL/GenBank/DDBJ databases">
        <authorList>
            <person name="Gilroy R."/>
        </authorList>
    </citation>
    <scope>NUCLEOTIDE SEQUENCE</scope>
    <source>
        <strain evidence="10">1719</strain>
    </source>
</reference>
<evidence type="ECO:0000256" key="5">
    <source>
        <dbReference type="ARBA" id="ARBA00022989"/>
    </source>
</evidence>
<reference evidence="10" key="1">
    <citation type="journal article" date="2021" name="PeerJ">
        <title>Extensive microbial diversity within the chicken gut microbiome revealed by metagenomics and culture.</title>
        <authorList>
            <person name="Gilroy R."/>
            <person name="Ravi A."/>
            <person name="Getino M."/>
            <person name="Pursley I."/>
            <person name="Horton D.L."/>
            <person name="Alikhan N.F."/>
            <person name="Baker D."/>
            <person name="Gharbi K."/>
            <person name="Hall N."/>
            <person name="Watson M."/>
            <person name="Adriaenssens E.M."/>
            <person name="Foster-Nyarko E."/>
            <person name="Jarju S."/>
            <person name="Secka A."/>
            <person name="Antonio M."/>
            <person name="Oren A."/>
            <person name="Chaudhuri R.R."/>
            <person name="La Ragione R."/>
            <person name="Hildebrand F."/>
            <person name="Pallen M.J."/>
        </authorList>
    </citation>
    <scope>NUCLEOTIDE SEQUENCE</scope>
    <source>
        <strain evidence="10">1719</strain>
    </source>
</reference>
<evidence type="ECO:0000256" key="8">
    <source>
        <dbReference type="SAM" id="Phobius"/>
    </source>
</evidence>
<comment type="subcellular location">
    <subcellularLocation>
        <location evidence="1">Membrane</location>
        <topology evidence="1">Multi-pass membrane protein</topology>
    </subcellularLocation>
</comment>
<evidence type="ECO:0000313" key="11">
    <source>
        <dbReference type="Proteomes" id="UP000824156"/>
    </source>
</evidence>
<comment type="caution">
    <text evidence="10">The sequence shown here is derived from an EMBL/GenBank/DDBJ whole genome shotgun (WGS) entry which is preliminary data.</text>
</comment>
<feature type="domain" description="Cation/H+ exchanger transmembrane" evidence="9">
    <location>
        <begin position="29"/>
        <end position="394"/>
    </location>
</feature>
<feature type="transmembrane region" description="Helical" evidence="8">
    <location>
        <begin position="128"/>
        <end position="148"/>
    </location>
</feature>
<keyword evidence="7 8" id="KW-0472">Membrane</keyword>
<keyword evidence="4 8" id="KW-0812">Transmembrane</keyword>
<dbReference type="GO" id="GO:1902600">
    <property type="term" value="P:proton transmembrane transport"/>
    <property type="evidence" value="ECO:0007669"/>
    <property type="project" value="InterPro"/>
</dbReference>
<name>A0A9D2AZC3_9SPHI</name>
<dbReference type="PANTHER" id="PTHR43562">
    <property type="entry name" value="NAPA-TYPE SODIUM/HYDROGEN ANTIPORTER"/>
    <property type="match status" value="1"/>
</dbReference>
<dbReference type="Gene3D" id="1.20.1530.20">
    <property type="match status" value="1"/>
</dbReference>
<dbReference type="Pfam" id="PF00999">
    <property type="entry name" value="Na_H_Exchanger"/>
    <property type="match status" value="1"/>
</dbReference>
<dbReference type="InterPro" id="IPR006153">
    <property type="entry name" value="Cation/H_exchanger_TM"/>
</dbReference>
<evidence type="ECO:0000256" key="1">
    <source>
        <dbReference type="ARBA" id="ARBA00004141"/>
    </source>
</evidence>
<feature type="transmembrane region" description="Helical" evidence="8">
    <location>
        <begin position="101"/>
        <end position="122"/>
    </location>
</feature>
<dbReference type="AlphaFoldDB" id="A0A9D2AZC3"/>
<feature type="transmembrane region" description="Helical" evidence="8">
    <location>
        <begin position="20"/>
        <end position="38"/>
    </location>
</feature>
<proteinExistence type="predicted"/>
<evidence type="ECO:0000313" key="10">
    <source>
        <dbReference type="EMBL" id="HIX55448.1"/>
    </source>
</evidence>
<feature type="transmembrane region" description="Helical" evidence="8">
    <location>
        <begin position="279"/>
        <end position="303"/>
    </location>
</feature>
<keyword evidence="3" id="KW-0050">Antiport</keyword>
<dbReference type="GO" id="GO:0016020">
    <property type="term" value="C:membrane"/>
    <property type="evidence" value="ECO:0007669"/>
    <property type="project" value="UniProtKB-SubCell"/>
</dbReference>
<protein>
    <submittedName>
        <fullName evidence="10">Cation:proton antiporter</fullName>
    </submittedName>
</protein>
<evidence type="ECO:0000256" key="4">
    <source>
        <dbReference type="ARBA" id="ARBA00022692"/>
    </source>
</evidence>
<organism evidence="10 11">
    <name type="scientific">Candidatus Sphingobacterium stercoripullorum</name>
    <dbReference type="NCBI Taxonomy" id="2838759"/>
    <lineage>
        <taxon>Bacteria</taxon>
        <taxon>Pseudomonadati</taxon>
        <taxon>Bacteroidota</taxon>
        <taxon>Sphingobacteriia</taxon>
        <taxon>Sphingobacteriales</taxon>
        <taxon>Sphingobacteriaceae</taxon>
        <taxon>Sphingobacterium</taxon>
    </lineage>
</organism>
<dbReference type="InterPro" id="IPR038770">
    <property type="entry name" value="Na+/solute_symporter_sf"/>
</dbReference>
<accession>A0A9D2AZC3</accession>
<evidence type="ECO:0000259" key="9">
    <source>
        <dbReference type="Pfam" id="PF00999"/>
    </source>
</evidence>
<sequence length="686" mass="75329">MDNNFLQHIIEAFETPFTNSVLIFALVLAIILLSPIILKPLKLPGIIGFILSGVIIGPYGLNWLEQNSAVDLFSTIGLLYIMFIAGLELDLGEFKKSRHKSLVFGALTFILPFAVGYPVSHFVLGYDVLGSVLISSMFATHTLVSYPIVNNYGISKNEAVAITIGGTILTDTAVLIILTVLVGASEGNLTGQFWATLGISFAIFALIMFGVIPRMARWFFEKIEGEKTSHYIFVLSVVFFAAFLAELAGLEPIIGAFVAGLALNKLIPQSSALMNRIDFIGNAIFIPFFLISVGMIVDVSILLEGPKALIIAGTLSLAAMFGKYFAAWITQLVFRYTKFQRNLIFGLSTAHAAATLAVIKVGYDKQIVDDAALNGTIVLILATCIVASLVTEATSKQIVLAGQQDKGHSQKVKENDEVIVIPIANLKNMEPLLDFANLIRSKISPHPLHLLTVVPDDAQAQRNLQSAREMLDKTARYASGSETPVELISSIDFNIANGISQASERIDADCILLGWPSAVNFIDKLVGEKTESILNRTDNNLMMSRMDVPQVSQKSVVVFVPPMAEAEFGFNFWMSKVLNYAKEMSLPIKYVCNERTEKVIDNVLKEINTSLTYTFSTYNDWDSIFGLVDHNEEDALLVFVSARSGCVSYRNSLDGLARKIGRYFKSQNLVLVFPSRIPSTELIEPM</sequence>
<evidence type="ECO:0000256" key="7">
    <source>
        <dbReference type="ARBA" id="ARBA00023136"/>
    </source>
</evidence>
<evidence type="ECO:0000256" key="2">
    <source>
        <dbReference type="ARBA" id="ARBA00022448"/>
    </source>
</evidence>
<dbReference type="Proteomes" id="UP000824156">
    <property type="component" value="Unassembled WGS sequence"/>
</dbReference>
<evidence type="ECO:0000256" key="6">
    <source>
        <dbReference type="ARBA" id="ARBA00023065"/>
    </source>
</evidence>
<dbReference type="PANTHER" id="PTHR43562:SF4">
    <property type="entry name" value="NA(+)_H(+) ANTIPORTER NHAS5"/>
    <property type="match status" value="1"/>
</dbReference>
<gene>
    <name evidence="10" type="ORF">H9853_10505</name>
</gene>
<dbReference type="SUPFAM" id="SSF52402">
    <property type="entry name" value="Adenine nucleotide alpha hydrolases-like"/>
    <property type="match status" value="1"/>
</dbReference>
<feature type="transmembrane region" description="Helical" evidence="8">
    <location>
        <begin position="193"/>
        <end position="216"/>
    </location>
</feature>
<feature type="transmembrane region" description="Helical" evidence="8">
    <location>
        <begin position="70"/>
        <end position="89"/>
    </location>
</feature>
<feature type="transmembrane region" description="Helical" evidence="8">
    <location>
        <begin position="228"/>
        <end position="244"/>
    </location>
</feature>
<feature type="transmembrane region" description="Helical" evidence="8">
    <location>
        <begin position="45"/>
        <end position="64"/>
    </location>
</feature>
<feature type="transmembrane region" description="Helical" evidence="8">
    <location>
        <begin position="160"/>
        <end position="181"/>
    </location>
</feature>
<dbReference type="GO" id="GO:0015297">
    <property type="term" value="F:antiporter activity"/>
    <property type="evidence" value="ECO:0007669"/>
    <property type="project" value="UniProtKB-KW"/>
</dbReference>
<keyword evidence="5 8" id="KW-1133">Transmembrane helix</keyword>